<name>A0A2G5SZM4_9PELO</name>
<gene>
    <name evidence="2" type="primary">Cnig_chr_X.g25616</name>
    <name evidence="2" type="ORF">B9Z55_025616</name>
</gene>
<feature type="transmembrane region" description="Helical" evidence="1">
    <location>
        <begin position="45"/>
        <end position="66"/>
    </location>
</feature>
<keyword evidence="3" id="KW-1185">Reference proteome</keyword>
<dbReference type="STRING" id="1611254.A0A2G5SZM4"/>
<feature type="transmembrane region" description="Helical" evidence="1">
    <location>
        <begin position="279"/>
        <end position="302"/>
    </location>
</feature>
<keyword evidence="1" id="KW-1133">Transmembrane helix</keyword>
<evidence type="ECO:0000256" key="1">
    <source>
        <dbReference type="SAM" id="Phobius"/>
    </source>
</evidence>
<dbReference type="Pfam" id="PF10326">
    <property type="entry name" value="7TM_GPCR_Str"/>
    <property type="match status" value="2"/>
</dbReference>
<feature type="transmembrane region" description="Helical" evidence="1">
    <location>
        <begin position="184"/>
        <end position="206"/>
    </location>
</feature>
<dbReference type="Proteomes" id="UP000230233">
    <property type="component" value="Chromosome X"/>
</dbReference>
<dbReference type="OrthoDB" id="10572477at2759"/>
<protein>
    <submittedName>
        <fullName evidence="2">Uncharacterized protein</fullName>
    </submittedName>
</protein>
<feature type="transmembrane region" description="Helical" evidence="1">
    <location>
        <begin position="322"/>
        <end position="344"/>
    </location>
</feature>
<organism evidence="2 3">
    <name type="scientific">Caenorhabditis nigoni</name>
    <dbReference type="NCBI Taxonomy" id="1611254"/>
    <lineage>
        <taxon>Eukaryota</taxon>
        <taxon>Metazoa</taxon>
        <taxon>Ecdysozoa</taxon>
        <taxon>Nematoda</taxon>
        <taxon>Chromadorea</taxon>
        <taxon>Rhabditida</taxon>
        <taxon>Rhabditina</taxon>
        <taxon>Rhabditomorpha</taxon>
        <taxon>Rhabditoidea</taxon>
        <taxon>Rhabditidae</taxon>
        <taxon>Peloderinae</taxon>
        <taxon>Caenorhabditis</taxon>
    </lineage>
</organism>
<feature type="transmembrane region" description="Helical" evidence="1">
    <location>
        <begin position="391"/>
        <end position="413"/>
    </location>
</feature>
<feature type="transmembrane region" description="Helical" evidence="1">
    <location>
        <begin position="247"/>
        <end position="267"/>
    </location>
</feature>
<dbReference type="PANTHER" id="PTHR46000:SF7">
    <property type="entry name" value="SEVEN TM RECEPTOR"/>
    <property type="match status" value="1"/>
</dbReference>
<dbReference type="InterPro" id="IPR019428">
    <property type="entry name" value="7TM_GPCR_serpentine_rcpt_Str"/>
</dbReference>
<keyword evidence="1" id="KW-0812">Transmembrane</keyword>
<keyword evidence="1" id="KW-0472">Membrane</keyword>
<dbReference type="EMBL" id="PDUG01000006">
    <property type="protein sequence ID" value="PIC20403.1"/>
    <property type="molecule type" value="Genomic_DNA"/>
</dbReference>
<accession>A0A2G5SZM4</accession>
<dbReference type="AlphaFoldDB" id="A0A2G5SZM4"/>
<feature type="transmembrane region" description="Helical" evidence="1">
    <location>
        <begin position="108"/>
        <end position="136"/>
    </location>
</feature>
<evidence type="ECO:0000313" key="2">
    <source>
        <dbReference type="EMBL" id="PIC20403.1"/>
    </source>
</evidence>
<sequence>MTTYSVIYTGFYSATICLIAIQFMYRYWAVFDENKLIFFEGWRSLIWVVYLLYFGAQWAIGAYNFVKTDEVARNYFREEMILRYNVSVDDLPSLAMVAFDPKSGDIRWWNLMTVVNMSFIMTIQYAIMIHCGYSMFAKMEEKLQNFSTTHKNHHKQIFKTLMLQPVTLLTMADSYLPWVTLSHAIAIFGFFSSIIAGSILTFLNVFCVGKVFGSYKYLVIIFTCVGMVFATFEVIFSPVWYLEIEVILFSLFQNMHSFNGATIYFTLSRPFGLSTNVMSVSIVVYSGLYAATICLIAVQFIYRYWAVFDENKLEFFQGWRSLIWVAYVLYFGAQWAIGAYIFGVTDEVARNYIREEMMLRYNANVDDLPILASVAFDPTTGDVRWRNVMTILNMSLIMTIQYAIMIHCGYSMFVKMEEKLQNFSTSHRNHHKQLFKTLLLQDEMGGNAYELRSCDGKWIIRREIT</sequence>
<comment type="caution">
    <text evidence="2">The sequence shown here is derived from an EMBL/GenBank/DDBJ whole genome shotgun (WGS) entry which is preliminary data.</text>
</comment>
<evidence type="ECO:0000313" key="3">
    <source>
        <dbReference type="Proteomes" id="UP000230233"/>
    </source>
</evidence>
<proteinExistence type="predicted"/>
<dbReference type="PANTHER" id="PTHR46000">
    <property type="entry name" value="SEVEN TM RECEPTOR-RELATED"/>
    <property type="match status" value="1"/>
</dbReference>
<feature type="transmembrane region" description="Helical" evidence="1">
    <location>
        <begin position="218"/>
        <end position="241"/>
    </location>
</feature>
<reference evidence="3" key="1">
    <citation type="submission" date="2017-10" db="EMBL/GenBank/DDBJ databases">
        <title>Rapid genome shrinkage in a self-fertile nematode reveals novel sperm competition proteins.</title>
        <authorList>
            <person name="Yin D."/>
            <person name="Schwarz E.M."/>
            <person name="Thomas C.G."/>
            <person name="Felde R.L."/>
            <person name="Korf I.F."/>
            <person name="Cutter A.D."/>
            <person name="Schartner C.M."/>
            <person name="Ralston E.J."/>
            <person name="Meyer B.J."/>
            <person name="Haag E.S."/>
        </authorList>
    </citation>
    <scope>NUCLEOTIDE SEQUENCE [LARGE SCALE GENOMIC DNA]</scope>
    <source>
        <strain evidence="3">JU1422</strain>
    </source>
</reference>
<feature type="transmembrane region" description="Helical" evidence="1">
    <location>
        <begin position="6"/>
        <end position="25"/>
    </location>
</feature>